<evidence type="ECO:0000256" key="4">
    <source>
        <dbReference type="ARBA" id="ARBA00022679"/>
    </source>
</evidence>
<dbReference type="SUPFAM" id="SSF53335">
    <property type="entry name" value="S-adenosyl-L-methionine-dependent methyltransferases"/>
    <property type="match status" value="1"/>
</dbReference>
<keyword evidence="8" id="KW-1185">Reference proteome</keyword>
<dbReference type="RefSeq" id="WP_062656505.1">
    <property type="nucleotide sequence ID" value="NZ_BCSY01000036.1"/>
</dbReference>
<comment type="caution">
    <text evidence="7">The sequence shown here is derived from an EMBL/GenBank/DDBJ whole genome shotgun (WGS) entry which is preliminary data.</text>
</comment>
<reference evidence="8" key="2">
    <citation type="submission" date="2016-02" db="EMBL/GenBank/DDBJ databases">
        <title>Draft genome sequence of five rapidly growing Mycobacterium species.</title>
        <authorList>
            <person name="Katahira K."/>
            <person name="Gotou Y."/>
            <person name="Iida K."/>
            <person name="Ogura Y."/>
            <person name="Hayashi T."/>
        </authorList>
    </citation>
    <scope>NUCLEOTIDE SEQUENCE [LARGE SCALE GENOMIC DNA]</scope>
    <source>
        <strain evidence="8">JCM15298</strain>
    </source>
</reference>
<dbReference type="Pfam" id="PF04072">
    <property type="entry name" value="LCM"/>
    <property type="match status" value="1"/>
</dbReference>
<keyword evidence="4 7" id="KW-0808">Transferase</keyword>
<sequence>MGAANPEAQTAFGPMVLSAVEHHEPAQRRLVDDDLAAAFLPGGLRTLVRLTSVGPLRRALLAASDRSAPGMWTGIVCRKRYIDERVSDPVTEFDAIVILGSGLDTRPYRIARYSDLPVYEVDQQINIDRKTATVQRVLGAVPASVRLVSVDFEQDDVMAALADNGFRDTGRTLFIWEGVTQYLTPAALHATFQQLRAVAPGSRLIFTYVRQDFIDGTNLYGSRSLYRRFRQRRQVWKSGFVPEQVEEVLTGYGWRLLEQAGPSYYRDTYIRPTGRALSASPIEWSAVAERVRD</sequence>
<gene>
    <name evidence="7" type="ORF">RMCC_2313</name>
</gene>
<evidence type="ECO:0000313" key="8">
    <source>
        <dbReference type="Proteomes" id="UP000069443"/>
    </source>
</evidence>
<dbReference type="PANTHER" id="PTHR43619:SF2">
    <property type="entry name" value="S-ADENOSYL-L-METHIONINE-DEPENDENT METHYLTRANSFERASES SUPERFAMILY PROTEIN"/>
    <property type="match status" value="1"/>
</dbReference>
<accession>A0A100WBD4</accession>
<dbReference type="InterPro" id="IPR011610">
    <property type="entry name" value="SAM_mthyl_Trfase_ML2640-like"/>
</dbReference>
<comment type="similarity">
    <text evidence="2 6">Belongs to the UPF0677 family.</text>
</comment>
<dbReference type="InterPro" id="IPR007213">
    <property type="entry name" value="Ppm1/Ppm2/Tcmp"/>
</dbReference>
<evidence type="ECO:0000256" key="2">
    <source>
        <dbReference type="ARBA" id="ARBA00008138"/>
    </source>
</evidence>
<dbReference type="GO" id="GO:0008168">
    <property type="term" value="F:methyltransferase activity"/>
    <property type="evidence" value="ECO:0007669"/>
    <property type="project" value="UniProtKB-UniRule"/>
</dbReference>
<dbReference type="OrthoDB" id="9806164at2"/>
<evidence type="ECO:0000256" key="5">
    <source>
        <dbReference type="ARBA" id="ARBA00022691"/>
    </source>
</evidence>
<organism evidence="7 8">
    <name type="scientific">Mycolicibacterium canariasense</name>
    <name type="common">Mycobacterium canariasense</name>
    <dbReference type="NCBI Taxonomy" id="228230"/>
    <lineage>
        <taxon>Bacteria</taxon>
        <taxon>Bacillati</taxon>
        <taxon>Actinomycetota</taxon>
        <taxon>Actinomycetes</taxon>
        <taxon>Mycobacteriales</taxon>
        <taxon>Mycobacteriaceae</taxon>
        <taxon>Mycolicibacterium</taxon>
    </lineage>
</organism>
<dbReference type="Proteomes" id="UP000069443">
    <property type="component" value="Unassembled WGS sequence"/>
</dbReference>
<dbReference type="AlphaFoldDB" id="A0A100WBD4"/>
<dbReference type="EC" id="2.1.1.-" evidence="6"/>
<evidence type="ECO:0000256" key="6">
    <source>
        <dbReference type="RuleBase" id="RU362030"/>
    </source>
</evidence>
<dbReference type="PANTHER" id="PTHR43619">
    <property type="entry name" value="S-ADENOSYL-L-METHIONINE-DEPENDENT METHYLTRANSFERASE YKTD-RELATED"/>
    <property type="match status" value="1"/>
</dbReference>
<dbReference type="GO" id="GO:0032259">
    <property type="term" value="P:methylation"/>
    <property type="evidence" value="ECO:0007669"/>
    <property type="project" value="UniProtKB-KW"/>
</dbReference>
<name>A0A100WBD4_MYCCR</name>
<dbReference type="NCBIfam" id="TIGR00027">
    <property type="entry name" value="mthyl_TIGR00027"/>
    <property type="match status" value="1"/>
</dbReference>
<dbReference type="STRING" id="228230.RMCC_2313"/>
<dbReference type="InterPro" id="IPR029063">
    <property type="entry name" value="SAM-dependent_MTases_sf"/>
</dbReference>
<comment type="function">
    <text evidence="1 6">Exhibits S-adenosyl-L-methionine-dependent methyltransferase activity.</text>
</comment>
<dbReference type="EMBL" id="BCSY01000036">
    <property type="protein sequence ID" value="GAS95347.1"/>
    <property type="molecule type" value="Genomic_DNA"/>
</dbReference>
<evidence type="ECO:0000313" key="7">
    <source>
        <dbReference type="EMBL" id="GAS95347.1"/>
    </source>
</evidence>
<proteinExistence type="inferred from homology"/>
<keyword evidence="3 6" id="KW-0489">Methyltransferase</keyword>
<dbReference type="Gene3D" id="3.40.50.150">
    <property type="entry name" value="Vaccinia Virus protein VP39"/>
    <property type="match status" value="1"/>
</dbReference>
<evidence type="ECO:0000256" key="1">
    <source>
        <dbReference type="ARBA" id="ARBA00003907"/>
    </source>
</evidence>
<reference evidence="8" key="1">
    <citation type="journal article" date="2016" name="Genome Announc.">
        <title>Draft Genome Sequences of Five Rapidly Growing Mycobacterium Species, M. thermoresistibile, M. fortuitum subsp. acetamidolyticum, M. canariasense, M. brisbanense, and M. novocastrense.</title>
        <authorList>
            <person name="Katahira K."/>
            <person name="Ogura Y."/>
            <person name="Gotoh Y."/>
            <person name="Hayashi T."/>
        </authorList>
    </citation>
    <scope>NUCLEOTIDE SEQUENCE [LARGE SCALE GENOMIC DNA]</scope>
    <source>
        <strain evidence="8">JCM15298</strain>
    </source>
</reference>
<keyword evidence="5 6" id="KW-0949">S-adenosyl-L-methionine</keyword>
<evidence type="ECO:0000256" key="3">
    <source>
        <dbReference type="ARBA" id="ARBA00022603"/>
    </source>
</evidence>
<protein>
    <recommendedName>
        <fullName evidence="6">S-adenosyl-L-methionine-dependent methyltransferase</fullName>
        <ecNumber evidence="6">2.1.1.-</ecNumber>
    </recommendedName>
</protein>